<evidence type="ECO:0000313" key="2">
    <source>
        <dbReference type="EMBL" id="TCL45413.1"/>
    </source>
</evidence>
<dbReference type="EMBL" id="SLUK01000001">
    <property type="protein sequence ID" value="TCL45413.1"/>
    <property type="molecule type" value="Genomic_DNA"/>
</dbReference>
<dbReference type="AlphaFoldDB" id="A0A9X8Y9G4"/>
<protein>
    <submittedName>
        <fullName evidence="2">Uncharacterized protein DUF3794</fullName>
    </submittedName>
</protein>
<accession>A0A9X8Y9G4</accession>
<comment type="caution">
    <text evidence="2">The sequence shown here is derived from an EMBL/GenBank/DDBJ whole genome shotgun (WGS) entry which is preliminary data.</text>
</comment>
<evidence type="ECO:0000313" key="3">
    <source>
        <dbReference type="Proteomes" id="UP000294682"/>
    </source>
</evidence>
<dbReference type="RefSeq" id="WP_132083760.1">
    <property type="nucleotide sequence ID" value="NZ_SLUK01000001.1"/>
</dbReference>
<keyword evidence="3" id="KW-1185">Reference proteome</keyword>
<gene>
    <name evidence="2" type="ORF">EDD78_101396</name>
</gene>
<evidence type="ECO:0000259" key="1">
    <source>
        <dbReference type="Pfam" id="PF12673"/>
    </source>
</evidence>
<name>A0A9X8Y9G4_9FIRM</name>
<dbReference type="Proteomes" id="UP000294682">
    <property type="component" value="Unassembled WGS sequence"/>
</dbReference>
<dbReference type="SUPFAM" id="SSF54106">
    <property type="entry name" value="LysM domain"/>
    <property type="match status" value="1"/>
</dbReference>
<proteinExistence type="predicted"/>
<dbReference type="InterPro" id="IPR024300">
    <property type="entry name" value="SipL_SPOCS_dom"/>
</dbReference>
<feature type="domain" description="SipL SPOCS" evidence="1">
    <location>
        <begin position="186"/>
        <end position="259"/>
    </location>
</feature>
<organism evidence="2 3">
    <name type="scientific">Harryflintia acetispora</name>
    <dbReference type="NCBI Taxonomy" id="1849041"/>
    <lineage>
        <taxon>Bacteria</taxon>
        <taxon>Bacillati</taxon>
        <taxon>Bacillota</taxon>
        <taxon>Clostridia</taxon>
        <taxon>Eubacteriales</taxon>
        <taxon>Oscillospiraceae</taxon>
        <taxon>Harryflintia</taxon>
    </lineage>
</organism>
<dbReference type="InterPro" id="IPR036779">
    <property type="entry name" value="LysM_dom_sf"/>
</dbReference>
<sequence length="512" mass="56918">MELSVSRQAVVINEMVYEGNLEQSVESDVLLPDYCPDIVKILRCFCTAKVISSQIVGDKLTVDLSCALKVYYLGNDGNIRCSEQRLPYTKSCDLKMQVQDPIVDVCCRTDYVNCRAVNQRRFEIRCAVTLECRVFSRKSEEVVCDADGAGIQLRSASSEITEIAGDVSCQFTMHEDLQLGAAKPAVQSVIRQECVARLGDYKVISGKVVVKGELMVHLLYQPDGEGMAPEIMEYSLPISQIVDVEGVDEDCQCEVELGVISGEFAPKVNLEGESRLFAMDCSLNARVRSHRRQQLQLITDCYSTEFDCHMEKVPMACMNLIKVVEETCAHKAMVDLPSDVRSVIDLFCTVADASSRYEGGAVLITAKLVYGMFCQSESGEITYHEQPEECEYKIPLEESYDSVIFAPRGAVLSCSYSMVGADKLECRADVLLCGCIYSVTRPSVAASIVCDTTKPKERECEDASLIIYYAERDEDIWDIAKRYNTSLAAVMSENSLEGGRLCEKRMLLIPVV</sequence>
<dbReference type="Pfam" id="PF12673">
    <property type="entry name" value="SipL"/>
    <property type="match status" value="1"/>
</dbReference>
<reference evidence="2 3" key="1">
    <citation type="submission" date="2019-03" db="EMBL/GenBank/DDBJ databases">
        <title>Genomic Encyclopedia of Type Strains, Phase IV (KMG-IV): sequencing the most valuable type-strain genomes for metagenomic binning, comparative biology and taxonomic classification.</title>
        <authorList>
            <person name="Goeker M."/>
        </authorList>
    </citation>
    <scope>NUCLEOTIDE SEQUENCE [LARGE SCALE GENOMIC DNA]</scope>
    <source>
        <strain evidence="2 3">DSM 100433</strain>
    </source>
</reference>